<keyword evidence="5 11" id="KW-0808">Transferase</keyword>
<evidence type="ECO:0000259" key="13">
    <source>
        <dbReference type="Pfam" id="PF01467"/>
    </source>
</evidence>
<evidence type="ECO:0000256" key="3">
    <source>
        <dbReference type="ARBA" id="ARBA00009014"/>
    </source>
</evidence>
<comment type="caution">
    <text evidence="14">The sequence shown here is derived from an EMBL/GenBank/DDBJ whole genome shotgun (WGS) entry which is preliminary data.</text>
</comment>
<dbReference type="InterPro" id="IPR004821">
    <property type="entry name" value="Cyt_trans-like"/>
</dbReference>
<sequence>MTAPERPPVRTPLRDAGALPPTRRGQVIGLLGGSFDPPHEGHVHITREALKLFGLDAVWWLVSPGNPLKAHGPAPLPRRMEAARAIMRHPRVHVSDIEGRIGARYTADTVTALQEACPEIRFVWLMGADNMVQFHRWQDWRSIMESVPIGILARPGARLAARASVAARIYEHARVPLGAARRLGRMEAPAWCFANVPMVTLSSSRLRAQGVW</sequence>
<evidence type="ECO:0000256" key="2">
    <source>
        <dbReference type="ARBA" id="ARBA00005019"/>
    </source>
</evidence>
<gene>
    <name evidence="11" type="primary">nadD</name>
    <name evidence="14" type="ORF">ACGRVM_09535</name>
</gene>
<dbReference type="SUPFAM" id="SSF52374">
    <property type="entry name" value="Nucleotidylyl transferase"/>
    <property type="match status" value="1"/>
</dbReference>
<evidence type="ECO:0000256" key="5">
    <source>
        <dbReference type="ARBA" id="ARBA00022679"/>
    </source>
</evidence>
<dbReference type="EMBL" id="JBIHMM010000002">
    <property type="protein sequence ID" value="MFH0254135.1"/>
    <property type="molecule type" value="Genomic_DNA"/>
</dbReference>
<proteinExistence type="inferred from homology"/>
<comment type="catalytic activity">
    <reaction evidence="10 11">
        <text>nicotinate beta-D-ribonucleotide + ATP + H(+) = deamido-NAD(+) + diphosphate</text>
        <dbReference type="Rhea" id="RHEA:22860"/>
        <dbReference type="ChEBI" id="CHEBI:15378"/>
        <dbReference type="ChEBI" id="CHEBI:30616"/>
        <dbReference type="ChEBI" id="CHEBI:33019"/>
        <dbReference type="ChEBI" id="CHEBI:57502"/>
        <dbReference type="ChEBI" id="CHEBI:58437"/>
        <dbReference type="EC" id="2.7.7.18"/>
    </reaction>
</comment>
<evidence type="ECO:0000256" key="10">
    <source>
        <dbReference type="ARBA" id="ARBA00048721"/>
    </source>
</evidence>
<dbReference type="PANTHER" id="PTHR39321:SF3">
    <property type="entry name" value="PHOSPHOPANTETHEINE ADENYLYLTRANSFERASE"/>
    <property type="match status" value="1"/>
</dbReference>
<feature type="compositionally biased region" description="Pro residues" evidence="12">
    <location>
        <begin position="1"/>
        <end position="10"/>
    </location>
</feature>
<dbReference type="Pfam" id="PF01467">
    <property type="entry name" value="CTP_transf_like"/>
    <property type="match status" value="1"/>
</dbReference>
<dbReference type="HAMAP" id="MF_00244">
    <property type="entry name" value="NaMN_adenylyltr"/>
    <property type="match status" value="1"/>
</dbReference>
<protein>
    <recommendedName>
        <fullName evidence="11">Probable nicotinate-nucleotide adenylyltransferase</fullName>
        <ecNumber evidence="11">2.7.7.18</ecNumber>
    </recommendedName>
    <alternativeName>
        <fullName evidence="11">Deamido-NAD(+) diphosphorylase</fullName>
    </alternativeName>
    <alternativeName>
        <fullName evidence="11">Deamido-NAD(+) pyrophosphorylase</fullName>
    </alternativeName>
    <alternativeName>
        <fullName evidence="11">Nicotinate mononucleotide adenylyltransferase</fullName>
        <shortName evidence="11">NaMN adenylyltransferase</shortName>
    </alternativeName>
</protein>
<dbReference type="Gene3D" id="3.40.50.620">
    <property type="entry name" value="HUPs"/>
    <property type="match status" value="1"/>
</dbReference>
<evidence type="ECO:0000256" key="7">
    <source>
        <dbReference type="ARBA" id="ARBA00022741"/>
    </source>
</evidence>
<feature type="region of interest" description="Disordered" evidence="12">
    <location>
        <begin position="1"/>
        <end position="22"/>
    </location>
</feature>
<dbReference type="Proteomes" id="UP001607157">
    <property type="component" value="Unassembled WGS sequence"/>
</dbReference>
<comment type="function">
    <text evidence="1 11">Catalyzes the reversible adenylation of nicotinate mononucleotide (NaMN) to nicotinic acid adenine dinucleotide (NaAD).</text>
</comment>
<dbReference type="EC" id="2.7.7.18" evidence="11"/>
<evidence type="ECO:0000256" key="9">
    <source>
        <dbReference type="ARBA" id="ARBA00023027"/>
    </source>
</evidence>
<evidence type="ECO:0000256" key="1">
    <source>
        <dbReference type="ARBA" id="ARBA00002324"/>
    </source>
</evidence>
<dbReference type="InterPro" id="IPR014729">
    <property type="entry name" value="Rossmann-like_a/b/a_fold"/>
</dbReference>
<evidence type="ECO:0000313" key="15">
    <source>
        <dbReference type="Proteomes" id="UP001607157"/>
    </source>
</evidence>
<organism evidence="14 15">
    <name type="scientific">Roseovarius aquimarinus</name>
    <dbReference type="NCBI Taxonomy" id="1229156"/>
    <lineage>
        <taxon>Bacteria</taxon>
        <taxon>Pseudomonadati</taxon>
        <taxon>Pseudomonadota</taxon>
        <taxon>Alphaproteobacteria</taxon>
        <taxon>Rhodobacterales</taxon>
        <taxon>Roseobacteraceae</taxon>
        <taxon>Roseovarius</taxon>
    </lineage>
</organism>
<dbReference type="NCBIfam" id="NF000845">
    <property type="entry name" value="PRK00071.2-4"/>
    <property type="match status" value="1"/>
</dbReference>
<evidence type="ECO:0000256" key="4">
    <source>
        <dbReference type="ARBA" id="ARBA00022642"/>
    </source>
</evidence>
<evidence type="ECO:0000256" key="11">
    <source>
        <dbReference type="HAMAP-Rule" id="MF_00244"/>
    </source>
</evidence>
<dbReference type="NCBIfam" id="NF000843">
    <property type="entry name" value="PRK00071.2-2"/>
    <property type="match status" value="1"/>
</dbReference>
<keyword evidence="8 11" id="KW-0067">ATP-binding</keyword>
<evidence type="ECO:0000256" key="12">
    <source>
        <dbReference type="SAM" id="MobiDB-lite"/>
    </source>
</evidence>
<comment type="pathway">
    <text evidence="2 11">Cofactor biosynthesis; NAD(+) biosynthesis; deamido-NAD(+) from nicotinate D-ribonucleotide: step 1/1.</text>
</comment>
<dbReference type="PANTHER" id="PTHR39321">
    <property type="entry name" value="NICOTINATE-NUCLEOTIDE ADENYLYLTRANSFERASE-RELATED"/>
    <property type="match status" value="1"/>
</dbReference>
<keyword evidence="4 11" id="KW-0662">Pyridine nucleotide biosynthesis</keyword>
<dbReference type="CDD" id="cd02165">
    <property type="entry name" value="NMNAT"/>
    <property type="match status" value="1"/>
</dbReference>
<dbReference type="InterPro" id="IPR005248">
    <property type="entry name" value="NadD/NMNAT"/>
</dbReference>
<keyword evidence="15" id="KW-1185">Reference proteome</keyword>
<keyword evidence="7 11" id="KW-0547">Nucleotide-binding</keyword>
<reference evidence="14 15" key="1">
    <citation type="submission" date="2024-10" db="EMBL/GenBank/DDBJ databases">
        <authorList>
            <person name="Yang X.-N."/>
        </authorList>
    </citation>
    <scope>NUCLEOTIDE SEQUENCE [LARGE SCALE GENOMIC DNA]</scope>
    <source>
        <strain evidence="14 15">CAU 1059</strain>
    </source>
</reference>
<feature type="domain" description="Cytidyltransferase-like" evidence="13">
    <location>
        <begin position="30"/>
        <end position="208"/>
    </location>
</feature>
<accession>A0ABW7I7H2</accession>
<evidence type="ECO:0000313" key="14">
    <source>
        <dbReference type="EMBL" id="MFH0254135.1"/>
    </source>
</evidence>
<keyword evidence="9 11" id="KW-0520">NAD</keyword>
<dbReference type="GO" id="GO:0004515">
    <property type="term" value="F:nicotinate-nucleotide adenylyltransferase activity"/>
    <property type="evidence" value="ECO:0007669"/>
    <property type="project" value="UniProtKB-EC"/>
</dbReference>
<evidence type="ECO:0000256" key="8">
    <source>
        <dbReference type="ARBA" id="ARBA00022840"/>
    </source>
</evidence>
<dbReference type="RefSeq" id="WP_377171375.1">
    <property type="nucleotide sequence ID" value="NZ_JBHTJC010000002.1"/>
</dbReference>
<comment type="similarity">
    <text evidence="3 11">Belongs to the NadD family.</text>
</comment>
<evidence type="ECO:0000256" key="6">
    <source>
        <dbReference type="ARBA" id="ARBA00022695"/>
    </source>
</evidence>
<keyword evidence="6 11" id="KW-0548">Nucleotidyltransferase</keyword>
<dbReference type="NCBIfam" id="TIGR00482">
    <property type="entry name" value="nicotinate (nicotinamide) nucleotide adenylyltransferase"/>
    <property type="match status" value="1"/>
</dbReference>
<name>A0ABW7I7H2_9RHOB</name>
<dbReference type="NCBIfam" id="TIGR00125">
    <property type="entry name" value="cyt_tran_rel"/>
    <property type="match status" value="1"/>
</dbReference>